<keyword evidence="8" id="KW-0472">Membrane</keyword>
<dbReference type="PANTHER" id="PTHR11153">
    <property type="entry name" value="SIDEROFLEXIN"/>
    <property type="match status" value="1"/>
</dbReference>
<comment type="subcellular location">
    <subcellularLocation>
        <location evidence="1">Mitochondrion membrane</location>
        <topology evidence="1">Multi-pass membrane protein</topology>
    </subcellularLocation>
</comment>
<dbReference type="GO" id="GO:0015075">
    <property type="term" value="F:monoatomic ion transmembrane transporter activity"/>
    <property type="evidence" value="ECO:0007669"/>
    <property type="project" value="InterPro"/>
</dbReference>
<dbReference type="Pfam" id="PF03820">
    <property type="entry name" value="SFXNs"/>
    <property type="match status" value="1"/>
</dbReference>
<keyword evidence="6" id="KW-1133">Transmembrane helix</keyword>
<reference evidence="13" key="1">
    <citation type="submission" date="2017-02" db="UniProtKB">
        <authorList>
            <consortium name="WormBaseParasite"/>
        </authorList>
    </citation>
    <scope>IDENTIFICATION</scope>
</reference>
<name>A0A0N4ZX96_PARTI</name>
<evidence type="ECO:0000259" key="11">
    <source>
        <dbReference type="PROSITE" id="PS51220"/>
    </source>
</evidence>
<evidence type="ECO:0000256" key="8">
    <source>
        <dbReference type="ARBA" id="ARBA00023136"/>
    </source>
</evidence>
<sequence>MPFLTQFLSDEKGQLKLSELKEPIDISRPRFDQSKFTGRLKRFFGTINPFFLLFSNKYLEECKTVVKNYNKGIIKPNMTVDELWMAKRHYDSAYHPETGEKTFILGRMSAQAPCNAFIKGGMLAFYKNPYAVFFWHYFNQAHGAMLNYCNRSGKAGSGDNVRLMTAFGCATTAGVGTALGLNHVIGNMKLPPIINRFVPFIASSIAMSTNIPIMRQREFIEGIAVKDDKDVILGRSTVAAKWAVSTVILCRILMAAPYMIISPIVMNRVAKTAFYDRNKWISAPLQCFLTFVILSFSAPIGCSIFPQRGSIHVTSLEPELREKLSKLPNPPSIVYYNKGHNRYKRTLTQKRESGLDLNVTVPYIFSARLYPYGKEHNDYEMIKNKDELFLSTPLYLLGIQYDKIYIHRDGIVTFNSHAVGEPKNFPIDEPLIAVYWMKSKGGKIWFRESKDPSIIDSTKNEVNIQYKYGKNYKPDSVVIITWENTQDVNVNNDDGNIFQIALILSEKYGTFAHIVYSKLSSNNDAIVGFHGEPGLHYFNLPGSGTEDSILLGDKSDIGIPGEWLFRIDTDDQIYLCGSGSKGMECVESCSPNQWYMDCTRECHCESNLPCNPDDGHCPSGRCNKGWRGAPICDRDIDECTESPNICPIETPDCINTPGAHICMCLDYNNSTKTCNTSKDKKKFNKQHDETTSTHSNIMDGPMTLNNGKQITDVTDKISQVSFYY</sequence>
<dbReference type="Pfam" id="PF06119">
    <property type="entry name" value="NIDO"/>
    <property type="match status" value="1"/>
</dbReference>
<protein>
    <submittedName>
        <fullName evidence="13">NIDO domain-containing protein</fullName>
    </submittedName>
</protein>
<dbReference type="InterPro" id="IPR004686">
    <property type="entry name" value="Mtc"/>
</dbReference>
<dbReference type="Gene3D" id="2.10.25.10">
    <property type="entry name" value="Laminin"/>
    <property type="match status" value="1"/>
</dbReference>
<evidence type="ECO:0000256" key="2">
    <source>
        <dbReference type="ARBA" id="ARBA00005974"/>
    </source>
</evidence>
<feature type="region of interest" description="Disordered" evidence="10">
    <location>
        <begin position="685"/>
        <end position="707"/>
    </location>
</feature>
<evidence type="ECO:0000313" key="13">
    <source>
        <dbReference type="WBParaSite" id="PTRK_0001331000.1"/>
    </source>
</evidence>
<dbReference type="InterPro" id="IPR003886">
    <property type="entry name" value="NIDO_dom"/>
</dbReference>
<dbReference type="Gene3D" id="2.170.300.10">
    <property type="entry name" value="Tie2 ligand-binding domain superfamily"/>
    <property type="match status" value="1"/>
</dbReference>
<dbReference type="AlphaFoldDB" id="A0A0N4ZX96"/>
<proteinExistence type="inferred from homology"/>
<dbReference type="GO" id="GO:0140300">
    <property type="term" value="P:serine import into mitochondrion"/>
    <property type="evidence" value="ECO:0007669"/>
    <property type="project" value="TreeGrafter"/>
</dbReference>
<keyword evidence="5" id="KW-0029">Amino-acid transport</keyword>
<evidence type="ECO:0000256" key="9">
    <source>
        <dbReference type="ARBA" id="ARBA00036416"/>
    </source>
</evidence>
<evidence type="ECO:0000313" key="12">
    <source>
        <dbReference type="Proteomes" id="UP000038045"/>
    </source>
</evidence>
<evidence type="ECO:0000256" key="1">
    <source>
        <dbReference type="ARBA" id="ARBA00004225"/>
    </source>
</evidence>
<feature type="domain" description="NIDO" evidence="11">
    <location>
        <begin position="430"/>
        <end position="570"/>
    </location>
</feature>
<dbReference type="SMART" id="SM00539">
    <property type="entry name" value="NIDO"/>
    <property type="match status" value="1"/>
</dbReference>
<evidence type="ECO:0000256" key="5">
    <source>
        <dbReference type="ARBA" id="ARBA00022970"/>
    </source>
</evidence>
<dbReference type="PANTHER" id="PTHR11153:SF20">
    <property type="entry name" value="SIDEROFLEXIN-3"/>
    <property type="match status" value="1"/>
</dbReference>
<dbReference type="CDD" id="cd00054">
    <property type="entry name" value="EGF_CA"/>
    <property type="match status" value="1"/>
</dbReference>
<keyword evidence="3" id="KW-0813">Transport</keyword>
<organism evidence="12 13">
    <name type="scientific">Parastrongyloides trichosuri</name>
    <name type="common">Possum-specific nematode worm</name>
    <dbReference type="NCBI Taxonomy" id="131310"/>
    <lineage>
        <taxon>Eukaryota</taxon>
        <taxon>Metazoa</taxon>
        <taxon>Ecdysozoa</taxon>
        <taxon>Nematoda</taxon>
        <taxon>Chromadorea</taxon>
        <taxon>Rhabditida</taxon>
        <taxon>Tylenchina</taxon>
        <taxon>Panagrolaimomorpha</taxon>
        <taxon>Strongyloidoidea</taxon>
        <taxon>Strongyloididae</taxon>
        <taxon>Parastrongyloides</taxon>
    </lineage>
</organism>
<dbReference type="WBParaSite" id="PTRK_0001331000.1">
    <property type="protein sequence ID" value="PTRK_0001331000.1"/>
    <property type="gene ID" value="PTRK_0001331000"/>
</dbReference>
<comment type="catalytic activity">
    <reaction evidence="9">
        <text>L-serine(in) = L-serine(out)</text>
        <dbReference type="Rhea" id="RHEA:35031"/>
        <dbReference type="ChEBI" id="CHEBI:33384"/>
    </reaction>
</comment>
<evidence type="ECO:0000256" key="7">
    <source>
        <dbReference type="ARBA" id="ARBA00023128"/>
    </source>
</evidence>
<accession>A0A0N4ZX96</accession>
<keyword evidence="4" id="KW-0812">Transmembrane</keyword>
<dbReference type="GO" id="GO:0007160">
    <property type="term" value="P:cell-matrix adhesion"/>
    <property type="evidence" value="ECO:0007669"/>
    <property type="project" value="InterPro"/>
</dbReference>
<comment type="similarity">
    <text evidence="2">Belongs to the sideroflexin family.</text>
</comment>
<dbReference type="Proteomes" id="UP000038045">
    <property type="component" value="Unplaced"/>
</dbReference>
<dbReference type="NCBIfam" id="TIGR00798">
    <property type="entry name" value="mtc"/>
    <property type="match status" value="1"/>
</dbReference>
<evidence type="ECO:0000256" key="3">
    <source>
        <dbReference type="ARBA" id="ARBA00022448"/>
    </source>
</evidence>
<keyword evidence="12" id="KW-1185">Reference proteome</keyword>
<evidence type="ECO:0000256" key="6">
    <source>
        <dbReference type="ARBA" id="ARBA00022989"/>
    </source>
</evidence>
<dbReference type="GO" id="GO:0005743">
    <property type="term" value="C:mitochondrial inner membrane"/>
    <property type="evidence" value="ECO:0007669"/>
    <property type="project" value="TreeGrafter"/>
</dbReference>
<dbReference type="PROSITE" id="PS51220">
    <property type="entry name" value="NIDO"/>
    <property type="match status" value="1"/>
</dbReference>
<evidence type="ECO:0000256" key="4">
    <source>
        <dbReference type="ARBA" id="ARBA00022692"/>
    </source>
</evidence>
<keyword evidence="7" id="KW-0496">Mitochondrion</keyword>
<evidence type="ECO:0000256" key="10">
    <source>
        <dbReference type="SAM" id="MobiDB-lite"/>
    </source>
</evidence>